<gene>
    <name evidence="2" type="ORF">B0T22DRAFT_1876</name>
</gene>
<keyword evidence="1" id="KW-1133">Transmembrane helix</keyword>
<accession>A0AAE1CEW7</accession>
<comment type="caution">
    <text evidence="2">The sequence shown here is derived from an EMBL/GenBank/DDBJ whole genome shotgun (WGS) entry which is preliminary data.</text>
</comment>
<keyword evidence="1" id="KW-0812">Transmembrane</keyword>
<dbReference type="EMBL" id="JAULSO010000001">
    <property type="protein sequence ID" value="KAK3692036.1"/>
    <property type="molecule type" value="Genomic_DNA"/>
</dbReference>
<proteinExistence type="predicted"/>
<dbReference type="AlphaFoldDB" id="A0AAE1CEW7"/>
<evidence type="ECO:0000256" key="1">
    <source>
        <dbReference type="SAM" id="Phobius"/>
    </source>
</evidence>
<reference evidence="2" key="2">
    <citation type="submission" date="2023-06" db="EMBL/GenBank/DDBJ databases">
        <authorList>
            <consortium name="Lawrence Berkeley National Laboratory"/>
            <person name="Haridas S."/>
            <person name="Hensen N."/>
            <person name="Bonometti L."/>
            <person name="Westerberg I."/>
            <person name="Brannstrom I.O."/>
            <person name="Guillou S."/>
            <person name="Cros-Aarteil S."/>
            <person name="Calhoun S."/>
            <person name="Kuo A."/>
            <person name="Mondo S."/>
            <person name="Pangilinan J."/>
            <person name="Riley R."/>
            <person name="Labutti K."/>
            <person name="Andreopoulos B."/>
            <person name="Lipzen A."/>
            <person name="Chen C."/>
            <person name="Yanf M."/>
            <person name="Daum C."/>
            <person name="Ng V."/>
            <person name="Clum A."/>
            <person name="Steindorff A."/>
            <person name="Ohm R."/>
            <person name="Martin F."/>
            <person name="Silar P."/>
            <person name="Natvig D."/>
            <person name="Lalanne C."/>
            <person name="Gautier V."/>
            <person name="Ament-Velasquez S.L."/>
            <person name="Kruys A."/>
            <person name="Hutchinson M.I."/>
            <person name="Powell A.J."/>
            <person name="Barry K."/>
            <person name="Miller A.N."/>
            <person name="Grigoriev I.V."/>
            <person name="Debuchy R."/>
            <person name="Gladieux P."/>
            <person name="Thoren M.H."/>
            <person name="Johannesson H."/>
        </authorList>
    </citation>
    <scope>NUCLEOTIDE SEQUENCE</scope>
    <source>
        <strain evidence="2">CBS 314.62</strain>
    </source>
</reference>
<sequence length="116" mass="13205">MIYIFCSLSFCIFHVPCLPASHYILGESRRRGVGSLLFLLFLSVGMICLIYDHCSLSSTRVWDLLVMRSACCHLIPRESFLASFGGFLLSVCLRILLFMDGDLFDIYDLVSKFSFL</sequence>
<keyword evidence="1" id="KW-0472">Membrane</keyword>
<dbReference type="Proteomes" id="UP001270362">
    <property type="component" value="Unassembled WGS sequence"/>
</dbReference>
<reference evidence="2" key="1">
    <citation type="journal article" date="2023" name="Mol. Phylogenet. Evol.">
        <title>Genome-scale phylogeny and comparative genomics of the fungal order Sordariales.</title>
        <authorList>
            <person name="Hensen N."/>
            <person name="Bonometti L."/>
            <person name="Westerberg I."/>
            <person name="Brannstrom I.O."/>
            <person name="Guillou S."/>
            <person name="Cros-Aarteil S."/>
            <person name="Calhoun S."/>
            <person name="Haridas S."/>
            <person name="Kuo A."/>
            <person name="Mondo S."/>
            <person name="Pangilinan J."/>
            <person name="Riley R."/>
            <person name="LaButti K."/>
            <person name="Andreopoulos B."/>
            <person name="Lipzen A."/>
            <person name="Chen C."/>
            <person name="Yan M."/>
            <person name="Daum C."/>
            <person name="Ng V."/>
            <person name="Clum A."/>
            <person name="Steindorff A."/>
            <person name="Ohm R.A."/>
            <person name="Martin F."/>
            <person name="Silar P."/>
            <person name="Natvig D.O."/>
            <person name="Lalanne C."/>
            <person name="Gautier V."/>
            <person name="Ament-Velasquez S.L."/>
            <person name="Kruys A."/>
            <person name="Hutchinson M.I."/>
            <person name="Powell A.J."/>
            <person name="Barry K."/>
            <person name="Miller A.N."/>
            <person name="Grigoriev I.V."/>
            <person name="Debuchy R."/>
            <person name="Gladieux P."/>
            <person name="Hiltunen Thoren M."/>
            <person name="Johannesson H."/>
        </authorList>
    </citation>
    <scope>NUCLEOTIDE SEQUENCE</scope>
    <source>
        <strain evidence="2">CBS 314.62</strain>
    </source>
</reference>
<organism evidence="2 3">
    <name type="scientific">Podospora appendiculata</name>
    <dbReference type="NCBI Taxonomy" id="314037"/>
    <lineage>
        <taxon>Eukaryota</taxon>
        <taxon>Fungi</taxon>
        <taxon>Dikarya</taxon>
        <taxon>Ascomycota</taxon>
        <taxon>Pezizomycotina</taxon>
        <taxon>Sordariomycetes</taxon>
        <taxon>Sordariomycetidae</taxon>
        <taxon>Sordariales</taxon>
        <taxon>Podosporaceae</taxon>
        <taxon>Podospora</taxon>
    </lineage>
</organism>
<feature type="transmembrane region" description="Helical" evidence="1">
    <location>
        <begin position="36"/>
        <end position="58"/>
    </location>
</feature>
<feature type="transmembrane region" description="Helical" evidence="1">
    <location>
        <begin position="79"/>
        <end position="99"/>
    </location>
</feature>
<evidence type="ECO:0000313" key="3">
    <source>
        <dbReference type="Proteomes" id="UP001270362"/>
    </source>
</evidence>
<keyword evidence="3" id="KW-1185">Reference proteome</keyword>
<name>A0AAE1CEW7_9PEZI</name>
<protein>
    <submittedName>
        <fullName evidence="2">Uncharacterized protein</fullName>
    </submittedName>
</protein>
<evidence type="ECO:0000313" key="2">
    <source>
        <dbReference type="EMBL" id="KAK3692036.1"/>
    </source>
</evidence>